<dbReference type="RefSeq" id="WP_322542017.1">
    <property type="nucleotide sequence ID" value="NZ_JAOBTT010000001.1"/>
</dbReference>
<proteinExistence type="predicted"/>
<gene>
    <name evidence="1" type="ORF">N4G40_06825</name>
</gene>
<sequence>MAQHFATPQFTNSGFDMVADTSALKGNFIFSLAIASQGKLLQCSNISRALTLH</sequence>
<dbReference type="EMBL" id="JAOBTT010000001">
    <property type="protein sequence ID" value="MDZ7277987.1"/>
    <property type="molecule type" value="Genomic_DNA"/>
</dbReference>
<organism evidence="1 2">
    <name type="scientific">Pantoea eucrina</name>
    <dbReference type="NCBI Taxonomy" id="472693"/>
    <lineage>
        <taxon>Bacteria</taxon>
        <taxon>Pseudomonadati</taxon>
        <taxon>Pseudomonadota</taxon>
        <taxon>Gammaproteobacteria</taxon>
        <taxon>Enterobacterales</taxon>
        <taxon>Erwiniaceae</taxon>
        <taxon>Pantoea</taxon>
    </lineage>
</organism>
<evidence type="ECO:0000313" key="2">
    <source>
        <dbReference type="Proteomes" id="UP001288620"/>
    </source>
</evidence>
<protein>
    <submittedName>
        <fullName evidence="1">Uncharacterized protein</fullName>
    </submittedName>
</protein>
<dbReference type="Proteomes" id="UP001288620">
    <property type="component" value="Unassembled WGS sequence"/>
</dbReference>
<name>A0ABU5LDG2_9GAMM</name>
<accession>A0ABU5LDG2</accession>
<reference evidence="2" key="1">
    <citation type="submission" date="2023-07" db="EMBL/GenBank/DDBJ databases">
        <title>Structural and functional analysis of rice phyllospheric bacteria for their antimicrobial properties and defense elicitation against blast disease.</title>
        <authorList>
            <person name="Sahu K.P."/>
            <person name="Asharani P."/>
            <person name="Kumar M."/>
            <person name="Reddy B."/>
            <person name="Kumar A."/>
        </authorList>
    </citation>
    <scope>NUCLEOTIDE SEQUENCE [LARGE SCALE GENOMIC DNA]</scope>
    <source>
        <strain evidence="2">OsEp_Plm_30P10</strain>
    </source>
</reference>
<keyword evidence="2" id="KW-1185">Reference proteome</keyword>
<evidence type="ECO:0000313" key="1">
    <source>
        <dbReference type="EMBL" id="MDZ7277987.1"/>
    </source>
</evidence>
<comment type="caution">
    <text evidence="1">The sequence shown here is derived from an EMBL/GenBank/DDBJ whole genome shotgun (WGS) entry which is preliminary data.</text>
</comment>